<accession>A0A2M9BX34</accession>
<evidence type="ECO:0000313" key="2">
    <source>
        <dbReference type="Proteomes" id="UP000228740"/>
    </source>
</evidence>
<name>A0A2M9BX34_9FLAO</name>
<dbReference type="Proteomes" id="UP000228740">
    <property type="component" value="Unassembled WGS sequence"/>
</dbReference>
<evidence type="ECO:0000313" key="1">
    <source>
        <dbReference type="EMBL" id="PJJ62533.1"/>
    </source>
</evidence>
<organism evidence="1 2">
    <name type="scientific">Chryseobacterium geocarposphaerae</name>
    <dbReference type="NCBI Taxonomy" id="1416776"/>
    <lineage>
        <taxon>Bacteria</taxon>
        <taxon>Pseudomonadati</taxon>
        <taxon>Bacteroidota</taxon>
        <taxon>Flavobacteriia</taxon>
        <taxon>Flavobacteriales</taxon>
        <taxon>Weeksellaceae</taxon>
        <taxon>Chryseobacterium group</taxon>
        <taxon>Chryseobacterium</taxon>
    </lineage>
</organism>
<dbReference type="EMBL" id="PGFD01000004">
    <property type="protein sequence ID" value="PJJ62533.1"/>
    <property type="molecule type" value="Genomic_DNA"/>
</dbReference>
<protein>
    <submittedName>
        <fullName evidence="1">Uncharacterized protein</fullName>
    </submittedName>
</protein>
<dbReference type="AlphaFoldDB" id="A0A2M9BX34"/>
<keyword evidence="2" id="KW-1185">Reference proteome</keyword>
<proteinExistence type="predicted"/>
<comment type="caution">
    <text evidence="1">The sequence shown here is derived from an EMBL/GenBank/DDBJ whole genome shotgun (WGS) entry which is preliminary data.</text>
</comment>
<reference evidence="1 2" key="1">
    <citation type="submission" date="2017-11" db="EMBL/GenBank/DDBJ databases">
        <title>Genomic Encyclopedia of Archaeal and Bacterial Type Strains, Phase II (KMG-II): From Individual Species to Whole Genera.</title>
        <authorList>
            <person name="Goeker M."/>
        </authorList>
    </citation>
    <scope>NUCLEOTIDE SEQUENCE [LARGE SCALE GENOMIC DNA]</scope>
    <source>
        <strain evidence="1 2">DSM 27617</strain>
    </source>
</reference>
<sequence length="266" mass="32141">MEILSQSLKSILIKNGFKDISKTEFLGKLKTHFGIDNFDRGIIILFNQKGYKIDIENQFINTYPFENYYLKDFVINEGLKNSYNNQFINYNKIIFNDDNSSITNILNDKEKLEDIFFYFDYEKNILVNNLALREINYENLEPDYIQHLFLYNNKEKTPIKTNIISYILQNNKNSEQYFLDVIEEFFNFWDHIYCEDQYKFQLIATLIEKLLGKYEQETTNEKCKPLVQYLYSLHDNLPAKFLQKNFFDLQFLKKYSIQHFETIIEQ</sequence>
<gene>
    <name evidence="1" type="ORF">CLV73_3699</name>
</gene>